<reference evidence="1 2" key="2">
    <citation type="submission" date="2014-10" db="EMBL/GenBank/DDBJ databases">
        <title>Paracoccus sanguinis sp. nov., isolated from clinical specimens of New York State patients.</title>
        <authorList>
            <person name="Mingle L.A."/>
            <person name="Cole J.A."/>
            <person name="Lapierre P."/>
            <person name="Musser K.A."/>
        </authorList>
    </citation>
    <scope>NUCLEOTIDE SEQUENCE [LARGE SCALE GENOMIC DNA]</scope>
    <source>
        <strain evidence="1 2">5503</strain>
    </source>
</reference>
<accession>A0A099GA37</accession>
<dbReference type="AlphaFoldDB" id="A0A099GA37"/>
<sequence>MRGTWPFPVDANDPGTGMAAAVFLVLGVAGVFLVQYLRMTGRNDDAFGVGLVAGVAIIAALSVLLRP</sequence>
<reference evidence="1 2" key="1">
    <citation type="submission" date="2014-09" db="EMBL/GenBank/DDBJ databases">
        <authorList>
            <person name="McGinnis J.M."/>
            <person name="Wolfgang W.J."/>
        </authorList>
    </citation>
    <scope>NUCLEOTIDE SEQUENCE [LARGE SCALE GENOMIC DNA]</scope>
    <source>
        <strain evidence="1 2">5503</strain>
    </source>
</reference>
<name>A0A099GA37_9RHOB</name>
<proteinExistence type="predicted"/>
<comment type="caution">
    <text evidence="1">The sequence shown here is derived from an EMBL/GenBank/DDBJ whole genome shotgun (WGS) entry which is preliminary data.</text>
</comment>
<organism evidence="1 2">
    <name type="scientific">Paracoccus sanguinis</name>
    <dbReference type="NCBI Taxonomy" id="1545044"/>
    <lineage>
        <taxon>Bacteria</taxon>
        <taxon>Pseudomonadati</taxon>
        <taxon>Pseudomonadota</taxon>
        <taxon>Alphaproteobacteria</taxon>
        <taxon>Rhodobacterales</taxon>
        <taxon>Paracoccaceae</taxon>
        <taxon>Paracoccus</taxon>
    </lineage>
</organism>
<protein>
    <submittedName>
        <fullName evidence="1">Uncharacterized protein</fullName>
    </submittedName>
</protein>
<evidence type="ECO:0000313" key="1">
    <source>
        <dbReference type="EMBL" id="KGJ19457.1"/>
    </source>
</evidence>
<dbReference type="EMBL" id="JRKQ01000133">
    <property type="protein sequence ID" value="KGJ19457.1"/>
    <property type="molecule type" value="Genomic_DNA"/>
</dbReference>
<gene>
    <name evidence="1" type="ORF">IX56_16140</name>
</gene>
<dbReference type="Proteomes" id="UP000029858">
    <property type="component" value="Unassembled WGS sequence"/>
</dbReference>
<dbReference type="RefSeq" id="WP_036712172.1">
    <property type="nucleotide sequence ID" value="NZ_CP051542.1"/>
</dbReference>
<evidence type="ECO:0000313" key="2">
    <source>
        <dbReference type="Proteomes" id="UP000029858"/>
    </source>
</evidence>